<proteinExistence type="predicted"/>
<evidence type="ECO:0000313" key="2">
    <source>
        <dbReference type="EMBL" id="RRD23659.1"/>
    </source>
</evidence>
<dbReference type="SUPFAM" id="SSF53098">
    <property type="entry name" value="Ribonuclease H-like"/>
    <property type="match status" value="1"/>
</dbReference>
<dbReference type="OrthoDB" id="3259630at2"/>
<dbReference type="GO" id="GO:0003676">
    <property type="term" value="F:nucleic acid binding"/>
    <property type="evidence" value="ECO:0007669"/>
    <property type="project" value="InterPro"/>
</dbReference>
<dbReference type="AlphaFoldDB" id="A0A3P1UNX3"/>
<dbReference type="EMBL" id="RQZC01000030">
    <property type="protein sequence ID" value="RRD23659.1"/>
    <property type="molecule type" value="Genomic_DNA"/>
</dbReference>
<comment type="caution">
    <text evidence="2">The sequence shown here is derived from an EMBL/GenBank/DDBJ whole genome shotgun (WGS) entry which is preliminary data.</text>
</comment>
<name>A0A3P1UNX3_9ACTO</name>
<protein>
    <submittedName>
        <fullName evidence="2">IS630 family transposase</fullName>
    </submittedName>
</protein>
<reference evidence="2 3" key="1">
    <citation type="submission" date="2018-11" db="EMBL/GenBank/DDBJ databases">
        <title>Genomes From Bacteria Associated with the Canine Oral Cavity: a Test Case for Automated Genome-Based Taxonomic Assignment.</title>
        <authorList>
            <person name="Coil D.A."/>
            <person name="Jospin G."/>
            <person name="Darling A.E."/>
            <person name="Wallis C."/>
            <person name="Davis I.J."/>
            <person name="Harris S."/>
            <person name="Eisen J.A."/>
            <person name="Holcombe L.J."/>
            <person name="O'Flynn C."/>
        </authorList>
    </citation>
    <scope>NUCLEOTIDE SEQUENCE [LARGE SCALE GENOMIC DNA]</scope>
    <source>
        <strain evidence="2 3">OH5050</strain>
    </source>
</reference>
<organism evidence="2 3">
    <name type="scientific">Actinomyces bowdenii</name>
    <dbReference type="NCBI Taxonomy" id="131109"/>
    <lineage>
        <taxon>Bacteria</taxon>
        <taxon>Bacillati</taxon>
        <taxon>Actinomycetota</taxon>
        <taxon>Actinomycetes</taxon>
        <taxon>Actinomycetales</taxon>
        <taxon>Actinomycetaceae</taxon>
        <taxon>Actinomyces</taxon>
    </lineage>
</organism>
<accession>A0A3P1UNX3</accession>
<dbReference type="InterPro" id="IPR047655">
    <property type="entry name" value="Transpos_IS630-like"/>
</dbReference>
<dbReference type="Pfam" id="PF13358">
    <property type="entry name" value="DDE_3"/>
    <property type="match status" value="1"/>
</dbReference>
<sequence length="134" mass="15490">MATGHVTAACRPRHRHTELLAFLRQVARAYPDVELHLIMDNYATHKTPQVQAWLEDDPRIHIHFTPTSASWLNMAEIFFSVIARAAIRRGVFTSLKDLNAKIRAFIDGWNQRCHPFAWTKTPDEILTKCRPETN</sequence>
<dbReference type="InterPro" id="IPR038717">
    <property type="entry name" value="Tc1-like_DDE_dom"/>
</dbReference>
<dbReference type="InterPro" id="IPR036397">
    <property type="entry name" value="RNaseH_sf"/>
</dbReference>
<dbReference type="Gene3D" id="3.30.420.10">
    <property type="entry name" value="Ribonuclease H-like superfamily/Ribonuclease H"/>
    <property type="match status" value="1"/>
</dbReference>
<dbReference type="NCBIfam" id="NF033545">
    <property type="entry name" value="transpos_IS630"/>
    <property type="match status" value="1"/>
</dbReference>
<evidence type="ECO:0000313" key="3">
    <source>
        <dbReference type="Proteomes" id="UP000271272"/>
    </source>
</evidence>
<dbReference type="Proteomes" id="UP000271272">
    <property type="component" value="Unassembled WGS sequence"/>
</dbReference>
<dbReference type="InterPro" id="IPR012337">
    <property type="entry name" value="RNaseH-like_sf"/>
</dbReference>
<evidence type="ECO:0000259" key="1">
    <source>
        <dbReference type="Pfam" id="PF13358"/>
    </source>
</evidence>
<keyword evidence="3" id="KW-1185">Reference proteome</keyword>
<feature type="domain" description="Tc1-like transposase DDE" evidence="1">
    <location>
        <begin position="7"/>
        <end position="98"/>
    </location>
</feature>
<gene>
    <name evidence="2" type="ORF">EII10_11815</name>
</gene>
<dbReference type="RefSeq" id="WP_124934690.1">
    <property type="nucleotide sequence ID" value="NZ_JAGFOU010000010.1"/>
</dbReference>